<evidence type="ECO:0000313" key="2">
    <source>
        <dbReference type="EMBL" id="KAF9506203.1"/>
    </source>
</evidence>
<gene>
    <name evidence="2" type="ORF">BS47DRAFT_1305580</name>
</gene>
<name>A0A9P6AI79_9AGAM</name>
<dbReference type="PROSITE" id="PS50004">
    <property type="entry name" value="C2"/>
    <property type="match status" value="1"/>
</dbReference>
<dbReference type="OrthoDB" id="270970at2759"/>
<reference evidence="2" key="1">
    <citation type="journal article" date="2020" name="Nat. Commun.">
        <title>Large-scale genome sequencing of mycorrhizal fungi provides insights into the early evolution of symbiotic traits.</title>
        <authorList>
            <person name="Miyauchi S."/>
            <person name="Kiss E."/>
            <person name="Kuo A."/>
            <person name="Drula E."/>
            <person name="Kohler A."/>
            <person name="Sanchez-Garcia M."/>
            <person name="Morin E."/>
            <person name="Andreopoulos B."/>
            <person name="Barry K.W."/>
            <person name="Bonito G."/>
            <person name="Buee M."/>
            <person name="Carver A."/>
            <person name="Chen C."/>
            <person name="Cichocki N."/>
            <person name="Clum A."/>
            <person name="Culley D."/>
            <person name="Crous P.W."/>
            <person name="Fauchery L."/>
            <person name="Girlanda M."/>
            <person name="Hayes R.D."/>
            <person name="Keri Z."/>
            <person name="LaButti K."/>
            <person name="Lipzen A."/>
            <person name="Lombard V."/>
            <person name="Magnuson J."/>
            <person name="Maillard F."/>
            <person name="Murat C."/>
            <person name="Nolan M."/>
            <person name="Ohm R.A."/>
            <person name="Pangilinan J."/>
            <person name="Pereira M.F."/>
            <person name="Perotto S."/>
            <person name="Peter M."/>
            <person name="Pfister S."/>
            <person name="Riley R."/>
            <person name="Sitrit Y."/>
            <person name="Stielow J.B."/>
            <person name="Szollosi G."/>
            <person name="Zifcakova L."/>
            <person name="Stursova M."/>
            <person name="Spatafora J.W."/>
            <person name="Tedersoo L."/>
            <person name="Vaario L.M."/>
            <person name="Yamada A."/>
            <person name="Yan M."/>
            <person name="Wang P."/>
            <person name="Xu J."/>
            <person name="Bruns T."/>
            <person name="Baldrian P."/>
            <person name="Vilgalys R."/>
            <person name="Dunand C."/>
            <person name="Henrissat B."/>
            <person name="Grigoriev I.V."/>
            <person name="Hibbett D."/>
            <person name="Nagy L.G."/>
            <person name="Martin F.M."/>
        </authorList>
    </citation>
    <scope>NUCLEOTIDE SEQUENCE</scope>
    <source>
        <strain evidence="2">UP504</strain>
    </source>
</reference>
<accession>A0A9P6AI79</accession>
<dbReference type="SMART" id="SM00239">
    <property type="entry name" value="C2"/>
    <property type="match status" value="1"/>
</dbReference>
<keyword evidence="3" id="KW-1185">Reference proteome</keyword>
<proteinExistence type="predicted"/>
<dbReference type="Proteomes" id="UP000886523">
    <property type="component" value="Unassembled WGS sequence"/>
</dbReference>
<dbReference type="PANTHER" id="PTHR47052">
    <property type="entry name" value="CONSERVED SERINE PROLINE-RICH PROTEIN (AFU_ORTHOLOGUE AFUA_2G01790)"/>
    <property type="match status" value="1"/>
</dbReference>
<comment type="caution">
    <text evidence="2">The sequence shown here is derived from an EMBL/GenBank/DDBJ whole genome shotgun (WGS) entry which is preliminary data.</text>
</comment>
<dbReference type="SUPFAM" id="SSF49562">
    <property type="entry name" value="C2 domain (Calcium/lipid-binding domain, CaLB)"/>
    <property type="match status" value="1"/>
</dbReference>
<sequence length="156" mass="17309">MAPQKVGTLVVVVLKARNLPNPSIYKQSPYCLVRFGGGGKRTKEDPRGGQHPLWDEEIRFEIYDHDVAGHGSKTLRVGVFTAGKRVDERLGEGEIVIQDVLESGEFDDWVPLSLDGSQRGEVYVELTFFPAAKALAQRPSKLPANERLWQPLSSPP</sequence>
<dbReference type="PANTHER" id="PTHR47052:SF3">
    <property type="entry name" value="INGRESSION PROTEIN 1"/>
    <property type="match status" value="1"/>
</dbReference>
<dbReference type="EMBL" id="MU129120">
    <property type="protein sequence ID" value="KAF9506203.1"/>
    <property type="molecule type" value="Genomic_DNA"/>
</dbReference>
<organism evidence="2 3">
    <name type="scientific">Hydnum rufescens UP504</name>
    <dbReference type="NCBI Taxonomy" id="1448309"/>
    <lineage>
        <taxon>Eukaryota</taxon>
        <taxon>Fungi</taxon>
        <taxon>Dikarya</taxon>
        <taxon>Basidiomycota</taxon>
        <taxon>Agaricomycotina</taxon>
        <taxon>Agaricomycetes</taxon>
        <taxon>Cantharellales</taxon>
        <taxon>Hydnaceae</taxon>
        <taxon>Hydnum</taxon>
    </lineage>
</organism>
<feature type="non-terminal residue" evidence="2">
    <location>
        <position position="156"/>
    </location>
</feature>
<dbReference type="AlphaFoldDB" id="A0A9P6AI79"/>
<evidence type="ECO:0000259" key="1">
    <source>
        <dbReference type="PROSITE" id="PS50004"/>
    </source>
</evidence>
<dbReference type="InterPro" id="IPR052981">
    <property type="entry name" value="Ingression_C2_domain"/>
</dbReference>
<feature type="domain" description="C2" evidence="1">
    <location>
        <begin position="1"/>
        <end position="110"/>
    </location>
</feature>
<dbReference type="Gene3D" id="2.60.40.150">
    <property type="entry name" value="C2 domain"/>
    <property type="match status" value="1"/>
</dbReference>
<dbReference type="InterPro" id="IPR035892">
    <property type="entry name" value="C2_domain_sf"/>
</dbReference>
<dbReference type="InterPro" id="IPR000008">
    <property type="entry name" value="C2_dom"/>
</dbReference>
<evidence type="ECO:0000313" key="3">
    <source>
        <dbReference type="Proteomes" id="UP000886523"/>
    </source>
</evidence>
<dbReference type="Pfam" id="PF00168">
    <property type="entry name" value="C2"/>
    <property type="match status" value="1"/>
</dbReference>
<protein>
    <recommendedName>
        <fullName evidence="1">C2 domain-containing protein</fullName>
    </recommendedName>
</protein>